<reference evidence="2" key="1">
    <citation type="journal article" date="2019" name="Int. J. Syst. Evol. Microbiol.">
        <title>The Global Catalogue of Microorganisms (GCM) 10K type strain sequencing project: providing services to taxonomists for standard genome sequencing and annotation.</title>
        <authorList>
            <consortium name="The Broad Institute Genomics Platform"/>
            <consortium name="The Broad Institute Genome Sequencing Center for Infectious Disease"/>
            <person name="Wu L."/>
            <person name="Ma J."/>
        </authorList>
    </citation>
    <scope>NUCLEOTIDE SEQUENCE [LARGE SCALE GENOMIC DNA]</scope>
    <source>
        <strain evidence="2">CGMCC 1.15339</strain>
    </source>
</reference>
<gene>
    <name evidence="1" type="ORF">GCM10011607_30810</name>
</gene>
<evidence type="ECO:0000313" key="2">
    <source>
        <dbReference type="Proteomes" id="UP000617555"/>
    </source>
</evidence>
<dbReference type="EMBL" id="BMII01000027">
    <property type="protein sequence ID" value="GGB67993.1"/>
    <property type="molecule type" value="Genomic_DNA"/>
</dbReference>
<proteinExistence type="predicted"/>
<keyword evidence="2" id="KW-1185">Reference proteome</keyword>
<protein>
    <submittedName>
        <fullName evidence="1">Uncharacterized protein</fullName>
    </submittedName>
</protein>
<evidence type="ECO:0000313" key="1">
    <source>
        <dbReference type="EMBL" id="GGB67993.1"/>
    </source>
</evidence>
<sequence length="42" mass="4922">MTDKPNGWLDMFISVYVSGRAKYNISYYARYNNGFSDIKTAY</sequence>
<organism evidence="1 2">
    <name type="scientific">Shewanella inventionis</name>
    <dbReference type="NCBI Taxonomy" id="1738770"/>
    <lineage>
        <taxon>Bacteria</taxon>
        <taxon>Pseudomonadati</taxon>
        <taxon>Pseudomonadota</taxon>
        <taxon>Gammaproteobacteria</taxon>
        <taxon>Alteromonadales</taxon>
        <taxon>Shewanellaceae</taxon>
        <taxon>Shewanella</taxon>
    </lineage>
</organism>
<name>A0ABQ1JJ18_9GAMM</name>
<comment type="caution">
    <text evidence="1">The sequence shown here is derived from an EMBL/GenBank/DDBJ whole genome shotgun (WGS) entry which is preliminary data.</text>
</comment>
<accession>A0ABQ1JJ18</accession>
<dbReference type="Proteomes" id="UP000617555">
    <property type="component" value="Unassembled WGS sequence"/>
</dbReference>